<dbReference type="Gene3D" id="2.160.20.10">
    <property type="entry name" value="Single-stranded right-handed beta-helix, Pectin lyase-like"/>
    <property type="match status" value="1"/>
</dbReference>
<dbReference type="GO" id="GO:0030570">
    <property type="term" value="F:pectate lyase activity"/>
    <property type="evidence" value="ECO:0007669"/>
    <property type="project" value="InterPro"/>
</dbReference>
<organism evidence="3 4">
    <name type="scientific">Mucuna pruriens</name>
    <name type="common">Velvet bean</name>
    <name type="synonym">Dolichos pruriens</name>
    <dbReference type="NCBI Taxonomy" id="157652"/>
    <lineage>
        <taxon>Eukaryota</taxon>
        <taxon>Viridiplantae</taxon>
        <taxon>Streptophyta</taxon>
        <taxon>Embryophyta</taxon>
        <taxon>Tracheophyta</taxon>
        <taxon>Spermatophyta</taxon>
        <taxon>Magnoliopsida</taxon>
        <taxon>eudicotyledons</taxon>
        <taxon>Gunneridae</taxon>
        <taxon>Pentapetalae</taxon>
        <taxon>rosids</taxon>
        <taxon>fabids</taxon>
        <taxon>Fabales</taxon>
        <taxon>Fabaceae</taxon>
        <taxon>Papilionoideae</taxon>
        <taxon>50 kb inversion clade</taxon>
        <taxon>NPAAA clade</taxon>
        <taxon>indigoferoid/millettioid clade</taxon>
        <taxon>Phaseoleae</taxon>
        <taxon>Mucuna</taxon>
    </lineage>
</organism>
<accession>A0A371GIC6</accession>
<proteinExistence type="predicted"/>
<comment type="caution">
    <text evidence="3">The sequence shown here is derived from an EMBL/GenBank/DDBJ whole genome shotgun (WGS) entry which is preliminary data.</text>
</comment>
<dbReference type="AlphaFoldDB" id="A0A371GIC6"/>
<comment type="subcellular location">
    <subcellularLocation>
        <location evidence="1">Secreted</location>
        <location evidence="1">Cell wall</location>
    </subcellularLocation>
</comment>
<dbReference type="EMBL" id="QJKJ01005502">
    <property type="protein sequence ID" value="RDX90073.1"/>
    <property type="molecule type" value="Genomic_DNA"/>
</dbReference>
<dbReference type="InterPro" id="IPR045032">
    <property type="entry name" value="PEL"/>
</dbReference>
<gene>
    <name evidence="3" type="ORF">CR513_28111</name>
</gene>
<protein>
    <recommendedName>
        <fullName evidence="5">Pectate lyase</fullName>
    </recommendedName>
</protein>
<keyword evidence="2" id="KW-0134">Cell wall</keyword>
<dbReference type="InterPro" id="IPR012334">
    <property type="entry name" value="Pectin_lyas_fold"/>
</dbReference>
<evidence type="ECO:0000256" key="1">
    <source>
        <dbReference type="ARBA" id="ARBA00004191"/>
    </source>
</evidence>
<dbReference type="PANTHER" id="PTHR31683">
    <property type="entry name" value="PECTATE LYASE 18-RELATED"/>
    <property type="match status" value="1"/>
</dbReference>
<dbReference type="InterPro" id="IPR011050">
    <property type="entry name" value="Pectin_lyase_fold/virulence"/>
</dbReference>
<evidence type="ECO:0000313" key="4">
    <source>
        <dbReference type="Proteomes" id="UP000257109"/>
    </source>
</evidence>
<evidence type="ECO:0000313" key="3">
    <source>
        <dbReference type="EMBL" id="RDX90073.1"/>
    </source>
</evidence>
<dbReference type="OrthoDB" id="1637350at2759"/>
<dbReference type="STRING" id="157652.A0A371GIC6"/>
<evidence type="ECO:0000256" key="2">
    <source>
        <dbReference type="ARBA" id="ARBA00022512"/>
    </source>
</evidence>
<keyword evidence="4" id="KW-1185">Reference proteome</keyword>
<feature type="non-terminal residue" evidence="3">
    <location>
        <position position="1"/>
    </location>
</feature>
<dbReference type="PANTHER" id="PTHR31683:SF184">
    <property type="entry name" value="PECTATE LYASE"/>
    <property type="match status" value="1"/>
</dbReference>
<keyword evidence="2" id="KW-0964">Secreted</keyword>
<reference evidence="3" key="1">
    <citation type="submission" date="2018-05" db="EMBL/GenBank/DDBJ databases">
        <title>Draft genome of Mucuna pruriens seed.</title>
        <authorList>
            <person name="Nnadi N.E."/>
            <person name="Vos R."/>
            <person name="Hasami M.H."/>
            <person name="Devisetty U.K."/>
            <person name="Aguiy J.C."/>
        </authorList>
    </citation>
    <scope>NUCLEOTIDE SEQUENCE [LARGE SCALE GENOMIC DNA]</scope>
    <source>
        <strain evidence="3">JCA_2017</strain>
    </source>
</reference>
<dbReference type="SUPFAM" id="SSF51126">
    <property type="entry name" value="Pectin lyase-like"/>
    <property type="match status" value="1"/>
</dbReference>
<evidence type="ECO:0008006" key="5">
    <source>
        <dbReference type="Google" id="ProtNLM"/>
    </source>
</evidence>
<sequence length="103" mass="12118">MIIELRHKLLISFHKTIDGHGMNVQIKNDVCEQCHHPWNSHQENCAQRWQHDQELLQPLWIDHVYLFNSADGFIDVIMSPTTITISNCHMTKHNNVILFGARY</sequence>
<name>A0A371GIC6_MUCPR</name>
<dbReference type="Proteomes" id="UP000257109">
    <property type="component" value="Unassembled WGS sequence"/>
</dbReference>